<protein>
    <recommendedName>
        <fullName evidence="1">Retrovirus-related Pol polyprotein from transposon TNT 1-94-like beta-barrel domain-containing protein</fullName>
    </recommendedName>
</protein>
<feature type="domain" description="Retrovirus-related Pol polyprotein from transposon TNT 1-94-like beta-barrel" evidence="1">
    <location>
        <begin position="44"/>
        <end position="118"/>
    </location>
</feature>
<evidence type="ECO:0000259" key="1">
    <source>
        <dbReference type="Pfam" id="PF22936"/>
    </source>
</evidence>
<dbReference type="Proteomes" id="UP001443914">
    <property type="component" value="Unassembled WGS sequence"/>
</dbReference>
<sequence>MMNMIQSSQGGESVDPSSASVNYTGIIIASNVITSTSKDASVEWIVDSGATDHMSLYTGLFVNLRCLIKPILVGLPDSTTKTVTQIGEIRIHPLILLHEVLFVPEFKHNLLSVGKLLSTNGLLIHFDVHKCVVQDPARQTLIVGLKDGGLYRLQHGVVSNSESQSVWLNKNSRKSNMFSSCQSCSLQCTTENRCKVHSRVELLHARLGHTSPTKLLHISDIHNGDLKSFVCDTCVLATIDFLLKEVFLELKMRLI</sequence>
<dbReference type="AlphaFoldDB" id="A0AAW1IJK6"/>
<organism evidence="2 3">
    <name type="scientific">Saponaria officinalis</name>
    <name type="common">Common soapwort</name>
    <name type="synonym">Lychnis saponaria</name>
    <dbReference type="NCBI Taxonomy" id="3572"/>
    <lineage>
        <taxon>Eukaryota</taxon>
        <taxon>Viridiplantae</taxon>
        <taxon>Streptophyta</taxon>
        <taxon>Embryophyta</taxon>
        <taxon>Tracheophyta</taxon>
        <taxon>Spermatophyta</taxon>
        <taxon>Magnoliopsida</taxon>
        <taxon>eudicotyledons</taxon>
        <taxon>Gunneridae</taxon>
        <taxon>Pentapetalae</taxon>
        <taxon>Caryophyllales</taxon>
        <taxon>Caryophyllaceae</taxon>
        <taxon>Caryophylleae</taxon>
        <taxon>Saponaria</taxon>
    </lineage>
</organism>
<gene>
    <name evidence="2" type="ORF">RND81_09G086400</name>
</gene>
<name>A0AAW1IJK6_SAPOF</name>
<dbReference type="Pfam" id="PF22936">
    <property type="entry name" value="Pol_BBD"/>
    <property type="match status" value="1"/>
</dbReference>
<dbReference type="InterPro" id="IPR054722">
    <property type="entry name" value="PolX-like_BBD"/>
</dbReference>
<evidence type="ECO:0000313" key="2">
    <source>
        <dbReference type="EMBL" id="KAK9689858.1"/>
    </source>
</evidence>
<accession>A0AAW1IJK6</accession>
<dbReference type="EMBL" id="JBDFQZ010000009">
    <property type="protein sequence ID" value="KAK9689858.1"/>
    <property type="molecule type" value="Genomic_DNA"/>
</dbReference>
<keyword evidence="3" id="KW-1185">Reference proteome</keyword>
<evidence type="ECO:0000313" key="3">
    <source>
        <dbReference type="Proteomes" id="UP001443914"/>
    </source>
</evidence>
<reference evidence="2" key="1">
    <citation type="submission" date="2024-03" db="EMBL/GenBank/DDBJ databases">
        <title>WGS assembly of Saponaria officinalis var. Norfolk2.</title>
        <authorList>
            <person name="Jenkins J."/>
            <person name="Shu S."/>
            <person name="Grimwood J."/>
            <person name="Barry K."/>
            <person name="Goodstein D."/>
            <person name="Schmutz J."/>
            <person name="Leebens-Mack J."/>
            <person name="Osbourn A."/>
        </authorList>
    </citation>
    <scope>NUCLEOTIDE SEQUENCE [LARGE SCALE GENOMIC DNA]</scope>
    <source>
        <strain evidence="2">JIC</strain>
    </source>
</reference>
<proteinExistence type="predicted"/>
<comment type="caution">
    <text evidence="2">The sequence shown here is derived from an EMBL/GenBank/DDBJ whole genome shotgun (WGS) entry which is preliminary data.</text>
</comment>